<evidence type="ECO:0000256" key="1">
    <source>
        <dbReference type="SAM" id="MobiDB-lite"/>
    </source>
</evidence>
<feature type="region of interest" description="Disordered" evidence="1">
    <location>
        <begin position="119"/>
        <end position="308"/>
    </location>
</feature>
<feature type="compositionally biased region" description="Low complexity" evidence="1">
    <location>
        <begin position="186"/>
        <end position="200"/>
    </location>
</feature>
<dbReference type="GeneID" id="38116625"/>
<reference evidence="2 3" key="1">
    <citation type="journal article" date="2018" name="IMA Fungus">
        <title>IMA Genome-F 9: Draft genome sequence of Annulohypoxylon stygium, Aspergillus mulundensis, Berkeleyomyces basicola (syn. Thielaviopsis basicola), Ceratocystis smalleyi, two Cercospora beticola strains, Coleophoma cylindrospora, Fusarium fracticaudum, Phialophora cf. hyalina, and Morchella septimelata.</title>
        <authorList>
            <person name="Wingfield B.D."/>
            <person name="Bills G.F."/>
            <person name="Dong Y."/>
            <person name="Huang W."/>
            <person name="Nel W.J."/>
            <person name="Swalarsk-Parry B.S."/>
            <person name="Vaghefi N."/>
            <person name="Wilken P.M."/>
            <person name="An Z."/>
            <person name="de Beer Z.W."/>
            <person name="De Vos L."/>
            <person name="Chen L."/>
            <person name="Duong T.A."/>
            <person name="Gao Y."/>
            <person name="Hammerbacher A."/>
            <person name="Kikkert J.R."/>
            <person name="Li Y."/>
            <person name="Li H."/>
            <person name="Li K."/>
            <person name="Li Q."/>
            <person name="Liu X."/>
            <person name="Ma X."/>
            <person name="Naidoo K."/>
            <person name="Pethybridge S.J."/>
            <person name="Sun J."/>
            <person name="Steenkamp E.T."/>
            <person name="van der Nest M.A."/>
            <person name="van Wyk S."/>
            <person name="Wingfield M.J."/>
            <person name="Xiong C."/>
            <person name="Yue Q."/>
            <person name="Zhang X."/>
        </authorList>
    </citation>
    <scope>NUCLEOTIDE SEQUENCE [LARGE SCALE GENOMIC DNA]</scope>
    <source>
        <strain evidence="2 3">DSM 5745</strain>
    </source>
</reference>
<dbReference type="EMBL" id="PVWQ01000007">
    <property type="protein sequence ID" value="RDW76263.1"/>
    <property type="molecule type" value="Genomic_DNA"/>
</dbReference>
<dbReference type="Pfam" id="PF13917">
    <property type="entry name" value="zf-CCHC_3"/>
    <property type="match status" value="1"/>
</dbReference>
<organism evidence="2 3">
    <name type="scientific">Aspergillus mulundensis</name>
    <dbReference type="NCBI Taxonomy" id="1810919"/>
    <lineage>
        <taxon>Eukaryota</taxon>
        <taxon>Fungi</taxon>
        <taxon>Dikarya</taxon>
        <taxon>Ascomycota</taxon>
        <taxon>Pezizomycotina</taxon>
        <taxon>Eurotiomycetes</taxon>
        <taxon>Eurotiomycetidae</taxon>
        <taxon>Eurotiales</taxon>
        <taxon>Aspergillaceae</taxon>
        <taxon>Aspergillus</taxon>
        <taxon>Aspergillus subgen. Nidulantes</taxon>
    </lineage>
</organism>
<feature type="compositionally biased region" description="Basic and acidic residues" evidence="1">
    <location>
        <begin position="251"/>
        <end position="261"/>
    </location>
</feature>
<feature type="compositionally biased region" description="Polar residues" evidence="1">
    <location>
        <begin position="122"/>
        <end position="140"/>
    </location>
</feature>
<evidence type="ECO:0000313" key="3">
    <source>
        <dbReference type="Proteomes" id="UP000256690"/>
    </source>
</evidence>
<keyword evidence="3" id="KW-1185">Reference proteome</keyword>
<accession>A0A3D8RQC4</accession>
<dbReference type="Proteomes" id="UP000256690">
    <property type="component" value="Unassembled WGS sequence"/>
</dbReference>
<dbReference type="OrthoDB" id="437973at2759"/>
<feature type="compositionally biased region" description="Low complexity" evidence="1">
    <location>
        <begin position="238"/>
        <end position="250"/>
    </location>
</feature>
<feature type="compositionally biased region" description="Basic and acidic residues" evidence="1">
    <location>
        <begin position="268"/>
        <end position="286"/>
    </location>
</feature>
<name>A0A3D8RQC4_9EURO</name>
<feature type="region of interest" description="Disordered" evidence="1">
    <location>
        <begin position="324"/>
        <end position="357"/>
    </location>
</feature>
<sequence>MKIGRGPKVRFACHTFVGRGIGLAAYAARLARALHSILPEQPRRKKQSCYTHDINTLTSSGKFDHPNFEIATKFHPISCVDESLPKRARPARPYQGDCLYSLPEIYECKVTAQERPYLARPSRTQQLQNPKLRPQLTTDIPSDAVRTKGTADALLAQSEEERGRKRELNEVDSLDTRDQAAKRTRSVSSDSTSSVATISTNRSRSGSPQRERYAEPRRRSKSPTSHHLWARKRRHSDSSPGDSVSSYSSREGSRTRSPERNTRRRRRESSPKERGRTRDISRDGSRQTRSRSHSMDKGRVARGRRSLTAEEIEPVRSYAKAFTSMDQPRVCKHERVSAERSHAPPPRRERSLSPYSKRIALTQAMNMGR</sequence>
<dbReference type="RefSeq" id="XP_026602575.1">
    <property type="nucleotide sequence ID" value="XM_026748271.1"/>
</dbReference>
<dbReference type="STRING" id="1810919.A0A3D8RQC4"/>
<evidence type="ECO:0000313" key="2">
    <source>
        <dbReference type="EMBL" id="RDW76263.1"/>
    </source>
</evidence>
<comment type="caution">
    <text evidence="2">The sequence shown here is derived from an EMBL/GenBank/DDBJ whole genome shotgun (WGS) entry which is preliminary data.</text>
</comment>
<gene>
    <name evidence="2" type="ORF">DSM5745_06255</name>
</gene>
<feature type="compositionally biased region" description="Basic and acidic residues" evidence="1">
    <location>
        <begin position="329"/>
        <end position="351"/>
    </location>
</feature>
<feature type="compositionally biased region" description="Basic and acidic residues" evidence="1">
    <location>
        <begin position="159"/>
        <end position="181"/>
    </location>
</feature>
<proteinExistence type="predicted"/>
<protein>
    <submittedName>
        <fullName evidence="2">Uncharacterized protein</fullName>
    </submittedName>
</protein>
<dbReference type="AlphaFoldDB" id="A0A3D8RQC4"/>